<feature type="binding site" evidence="12">
    <location>
        <position position="227"/>
    </location>
    <ligand>
        <name>Mg(2+)</name>
        <dbReference type="ChEBI" id="CHEBI:18420"/>
    </ligand>
</feature>
<evidence type="ECO:0000313" key="16">
    <source>
        <dbReference type="EMBL" id="KIN06859.1"/>
    </source>
</evidence>
<keyword evidence="17" id="KW-1185">Reference proteome</keyword>
<comment type="cofactor">
    <cofactor evidence="13">
        <name>Mg(2+)</name>
        <dbReference type="ChEBI" id="CHEBI:18420"/>
    </cofactor>
    <cofactor evidence="13">
        <name>Ca(2+)</name>
        <dbReference type="ChEBI" id="CHEBI:29108"/>
    </cofactor>
</comment>
<keyword evidence="4 12" id="KW-0479">Metal-binding</keyword>
<feature type="binding site" evidence="11">
    <location>
        <position position="343"/>
    </location>
    <ligand>
        <name>substrate</name>
    </ligand>
</feature>
<dbReference type="EC" id="3.7.1.2" evidence="3 13"/>
<dbReference type="NCBIfam" id="TIGR01266">
    <property type="entry name" value="fum_ac_acetase"/>
    <property type="match status" value="1"/>
</dbReference>
<dbReference type="InterPro" id="IPR015377">
    <property type="entry name" value="Fumarylacetoacetase_N"/>
</dbReference>
<evidence type="ECO:0000256" key="9">
    <source>
        <dbReference type="ARBA" id="ARBA00023232"/>
    </source>
</evidence>
<keyword evidence="7 12" id="KW-0460">Magnesium</keyword>
<dbReference type="GO" id="GO:0006559">
    <property type="term" value="P:L-phenylalanine catabolic process"/>
    <property type="evidence" value="ECO:0007669"/>
    <property type="project" value="UniProtKB-UniRule"/>
</dbReference>
<dbReference type="InterPro" id="IPR011234">
    <property type="entry name" value="Fumarylacetoacetase-like_C"/>
</dbReference>
<evidence type="ECO:0000256" key="1">
    <source>
        <dbReference type="ARBA" id="ARBA00004782"/>
    </source>
</evidence>
<keyword evidence="8 13" id="KW-0828">Tyrosine catabolism</keyword>
<dbReference type="InParanoid" id="A0A0C3D6A5"/>
<feature type="binding site" evidence="12">
    <location>
        <position position="120"/>
    </location>
    <ligand>
        <name>Ca(2+)</name>
        <dbReference type="ChEBI" id="CHEBI:29108"/>
    </ligand>
</feature>
<evidence type="ECO:0000256" key="12">
    <source>
        <dbReference type="PIRSR" id="PIRSR605959-3"/>
    </source>
</evidence>
<dbReference type="Gene3D" id="2.30.30.230">
    <property type="entry name" value="Fumarylacetoacetase, N-terminal domain"/>
    <property type="match status" value="1"/>
</dbReference>
<comment type="catalytic activity">
    <reaction evidence="13">
        <text>4-fumarylacetoacetate + H2O = acetoacetate + fumarate + H(+)</text>
        <dbReference type="Rhea" id="RHEA:10244"/>
        <dbReference type="ChEBI" id="CHEBI:13705"/>
        <dbReference type="ChEBI" id="CHEBI:15377"/>
        <dbReference type="ChEBI" id="CHEBI:15378"/>
        <dbReference type="ChEBI" id="CHEBI:18034"/>
        <dbReference type="ChEBI" id="CHEBI:29806"/>
        <dbReference type="EC" id="3.7.1.2"/>
    </reaction>
</comment>
<evidence type="ECO:0000313" key="17">
    <source>
        <dbReference type="Proteomes" id="UP000054321"/>
    </source>
</evidence>
<reference evidence="16 17" key="1">
    <citation type="submission" date="2014-04" db="EMBL/GenBank/DDBJ databases">
        <authorList>
            <consortium name="DOE Joint Genome Institute"/>
            <person name="Kuo A."/>
            <person name="Martino E."/>
            <person name="Perotto S."/>
            <person name="Kohler A."/>
            <person name="Nagy L.G."/>
            <person name="Floudas D."/>
            <person name="Copeland A."/>
            <person name="Barry K.W."/>
            <person name="Cichocki N."/>
            <person name="Veneault-Fourrey C."/>
            <person name="LaButti K."/>
            <person name="Lindquist E.A."/>
            <person name="Lipzen A."/>
            <person name="Lundell T."/>
            <person name="Morin E."/>
            <person name="Murat C."/>
            <person name="Sun H."/>
            <person name="Tunlid A."/>
            <person name="Henrissat B."/>
            <person name="Grigoriev I.V."/>
            <person name="Hibbett D.S."/>
            <person name="Martin F."/>
            <person name="Nordberg H.P."/>
            <person name="Cantor M.N."/>
            <person name="Hua S.X."/>
        </authorList>
    </citation>
    <scope>NUCLEOTIDE SEQUENCE [LARGE SCALE GENOMIC DNA]</scope>
    <source>
        <strain evidence="16 17">Zn</strain>
    </source>
</reference>
<sequence>MSADSYAHHFSIANIPFGIASSSTHPAPAAVTRIRDHVIFLDALLEDGVFRNTKGLPRNVFQQSTLNNFAALGRESATSVRTAIQQAFKPDSNYKPPLNAVIPVSQVKMHMPVHVGDFTDFSCSEDHVVNAGEAVFGKRAVPPGFPHYPLGYGGRSSSIVISETPVQRPLGQYRSKTEQDNVLFGPCQDLDYELELACIIGKPVRMGDIATAADADEHIFGVVLLNDWSARDILGLEIVPLGPLNGKSFTTSISPWVVTLDALAPFAIPAAVHSSPVAPYLEDPNPNGTYSLELTAEVLSGGLATQVCVAKLEWARWSFRHIFAHQAIGGCGLGSGDIIATGTLSGKTLQALGCLLEMTMNGKRPFKLKDGSIRTFLEDGDGVRITGFAGTPNDGVGFGECVGVINPALTLSRGVQ</sequence>
<dbReference type="Pfam" id="PF09298">
    <property type="entry name" value="FAA_hydrolase_N"/>
    <property type="match status" value="1"/>
</dbReference>
<dbReference type="Proteomes" id="UP000054321">
    <property type="component" value="Unassembled WGS sequence"/>
</dbReference>
<keyword evidence="5 13" id="KW-0378">Hydrolase</keyword>
<feature type="binding site" evidence="12">
    <location>
        <position position="251"/>
    </location>
    <ligand>
        <name>Mg(2+)</name>
        <dbReference type="ChEBI" id="CHEBI:18420"/>
    </ligand>
</feature>
<dbReference type="PANTHER" id="PTHR43069:SF5">
    <property type="entry name" value="FUMARYLACETOACETASE"/>
    <property type="match status" value="1"/>
</dbReference>
<feature type="domain" description="Fumarylacetoacetase-like C-terminal" evidence="14">
    <location>
        <begin position="118"/>
        <end position="387"/>
    </location>
</feature>
<organism evidence="16 17">
    <name type="scientific">Oidiodendron maius (strain Zn)</name>
    <dbReference type="NCBI Taxonomy" id="913774"/>
    <lineage>
        <taxon>Eukaryota</taxon>
        <taxon>Fungi</taxon>
        <taxon>Dikarya</taxon>
        <taxon>Ascomycota</taxon>
        <taxon>Pezizomycotina</taxon>
        <taxon>Leotiomycetes</taxon>
        <taxon>Leotiomycetes incertae sedis</taxon>
        <taxon>Myxotrichaceae</taxon>
        <taxon>Oidiodendron</taxon>
    </lineage>
</organism>
<dbReference type="SUPFAM" id="SSF63433">
    <property type="entry name" value="Fumarylacetoacetate hydrolase, FAH, N-terminal domain"/>
    <property type="match status" value="1"/>
</dbReference>
<evidence type="ECO:0000256" key="3">
    <source>
        <dbReference type="ARBA" id="ARBA00012094"/>
    </source>
</evidence>
<feature type="binding site" evidence="12">
    <location>
        <position position="227"/>
    </location>
    <ligand>
        <name>Ca(2+)</name>
        <dbReference type="ChEBI" id="CHEBI:29108"/>
    </ligand>
</feature>
<comment type="pathway">
    <text evidence="1 13">Amino-acid degradation; L-phenylalanine degradation; acetoacetate and fumarate from L-phenylalanine: step 6/6.</text>
</comment>
<evidence type="ECO:0000256" key="7">
    <source>
        <dbReference type="ARBA" id="ARBA00022842"/>
    </source>
</evidence>
<evidence type="ECO:0000256" key="6">
    <source>
        <dbReference type="ARBA" id="ARBA00022837"/>
    </source>
</evidence>
<dbReference type="UniPathway" id="UPA00139">
    <property type="reaction ID" value="UER00341"/>
</dbReference>
<keyword evidence="9 13" id="KW-0585">Phenylalanine catabolism</keyword>
<name>A0A0C3D6A5_OIDMZ</name>
<dbReference type="Gene3D" id="3.90.850.10">
    <property type="entry name" value="Fumarylacetoacetase-like, C-terminal domain"/>
    <property type="match status" value="1"/>
</dbReference>
<comment type="similarity">
    <text evidence="2 13">Belongs to the FAH family.</text>
</comment>
<dbReference type="PANTHER" id="PTHR43069">
    <property type="entry name" value="FUMARYLACETOACETASE"/>
    <property type="match status" value="1"/>
</dbReference>
<dbReference type="OrthoDB" id="9971669at2759"/>
<feature type="active site" description="Proton acceptor" evidence="10">
    <location>
        <position position="127"/>
    </location>
</feature>
<evidence type="ECO:0000256" key="13">
    <source>
        <dbReference type="RuleBase" id="RU366008"/>
    </source>
</evidence>
<dbReference type="InterPro" id="IPR036663">
    <property type="entry name" value="Fumarylacetoacetase_C_sf"/>
</dbReference>
<evidence type="ECO:0000256" key="8">
    <source>
        <dbReference type="ARBA" id="ARBA00022878"/>
    </source>
</evidence>
<dbReference type="Pfam" id="PF01557">
    <property type="entry name" value="FAA_hydrolase"/>
    <property type="match status" value="1"/>
</dbReference>
<evidence type="ECO:0000259" key="15">
    <source>
        <dbReference type="Pfam" id="PF09298"/>
    </source>
</evidence>
<evidence type="ECO:0000256" key="4">
    <source>
        <dbReference type="ARBA" id="ARBA00022723"/>
    </source>
</evidence>
<feature type="domain" description="Fumarylacetoacetase N-terminal" evidence="15">
    <location>
        <begin position="13"/>
        <end position="112"/>
    </location>
</feature>
<evidence type="ECO:0000256" key="2">
    <source>
        <dbReference type="ARBA" id="ARBA00010211"/>
    </source>
</evidence>
<dbReference type="EMBL" id="KN832870">
    <property type="protein sequence ID" value="KIN06859.1"/>
    <property type="molecule type" value="Genomic_DNA"/>
</dbReference>
<evidence type="ECO:0000259" key="14">
    <source>
        <dbReference type="Pfam" id="PF01557"/>
    </source>
</evidence>
<evidence type="ECO:0000256" key="11">
    <source>
        <dbReference type="PIRSR" id="PIRSR605959-2"/>
    </source>
</evidence>
<keyword evidence="6 12" id="KW-0106">Calcium</keyword>
<dbReference type="InterPro" id="IPR036462">
    <property type="entry name" value="Fumarylacetoacetase_N_sf"/>
</dbReference>
<dbReference type="GO" id="GO:0004334">
    <property type="term" value="F:fumarylacetoacetase activity"/>
    <property type="evidence" value="ECO:0007669"/>
    <property type="project" value="UniProtKB-UniRule"/>
</dbReference>
<proteinExistence type="inferred from homology"/>
<dbReference type="HOGENOM" id="CLU_026207_2_0_1"/>
<evidence type="ECO:0000256" key="10">
    <source>
        <dbReference type="PIRSR" id="PIRSR605959-1"/>
    </source>
</evidence>
<dbReference type="GO" id="GO:0006572">
    <property type="term" value="P:L-tyrosine catabolic process"/>
    <property type="evidence" value="ECO:0007669"/>
    <property type="project" value="UniProtKB-UniRule"/>
</dbReference>
<accession>A0A0C3D6A5</accession>
<dbReference type="GO" id="GO:0046872">
    <property type="term" value="F:metal ion binding"/>
    <property type="evidence" value="ECO:0007669"/>
    <property type="project" value="UniProtKB-UniRule"/>
</dbReference>
<gene>
    <name evidence="16" type="ORF">OIDMADRAFT_111505</name>
</gene>
<dbReference type="InterPro" id="IPR005959">
    <property type="entry name" value="Fumarylacetoacetase"/>
</dbReference>
<dbReference type="GO" id="GO:1902000">
    <property type="term" value="P:homogentisate catabolic process"/>
    <property type="evidence" value="ECO:0007669"/>
    <property type="project" value="TreeGrafter"/>
</dbReference>
<dbReference type="STRING" id="913774.A0A0C3D6A5"/>
<evidence type="ECO:0000256" key="5">
    <source>
        <dbReference type="ARBA" id="ARBA00022801"/>
    </source>
</evidence>
<feature type="binding site" evidence="12">
    <location>
        <position position="193"/>
    </location>
    <ligand>
        <name>Ca(2+)</name>
        <dbReference type="ChEBI" id="CHEBI:29108"/>
    </ligand>
</feature>
<protein>
    <recommendedName>
        <fullName evidence="3 13">Fumarylacetoacetase</fullName>
        <ecNumber evidence="3 13">3.7.1.2</ecNumber>
    </recommendedName>
    <alternativeName>
        <fullName evidence="13">Fumarylacetoacetate hydrolase</fullName>
    </alternativeName>
</protein>
<reference evidence="17" key="2">
    <citation type="submission" date="2015-01" db="EMBL/GenBank/DDBJ databases">
        <title>Evolutionary Origins and Diversification of the Mycorrhizal Mutualists.</title>
        <authorList>
            <consortium name="DOE Joint Genome Institute"/>
            <consortium name="Mycorrhizal Genomics Consortium"/>
            <person name="Kohler A."/>
            <person name="Kuo A."/>
            <person name="Nagy L.G."/>
            <person name="Floudas D."/>
            <person name="Copeland A."/>
            <person name="Barry K.W."/>
            <person name="Cichocki N."/>
            <person name="Veneault-Fourrey C."/>
            <person name="LaButti K."/>
            <person name="Lindquist E.A."/>
            <person name="Lipzen A."/>
            <person name="Lundell T."/>
            <person name="Morin E."/>
            <person name="Murat C."/>
            <person name="Riley R."/>
            <person name="Ohm R."/>
            <person name="Sun H."/>
            <person name="Tunlid A."/>
            <person name="Henrissat B."/>
            <person name="Grigoriev I.V."/>
            <person name="Hibbett D.S."/>
            <person name="Martin F."/>
        </authorList>
    </citation>
    <scope>NUCLEOTIDE SEQUENCE [LARGE SCALE GENOMIC DNA]</scope>
    <source>
        <strain evidence="17">Zn</strain>
    </source>
</reference>
<dbReference type="AlphaFoldDB" id="A0A0C3D6A5"/>
<feature type="binding site" evidence="12">
    <location>
        <position position="195"/>
    </location>
    <ligand>
        <name>Ca(2+)</name>
        <dbReference type="ChEBI" id="CHEBI:29108"/>
    </ligand>
</feature>
<feature type="binding site" evidence="12">
    <location>
        <position position="247"/>
    </location>
    <ligand>
        <name>Mg(2+)</name>
        <dbReference type="ChEBI" id="CHEBI:18420"/>
    </ligand>
</feature>
<dbReference type="SUPFAM" id="SSF56529">
    <property type="entry name" value="FAH"/>
    <property type="match status" value="1"/>
</dbReference>